<dbReference type="InterPro" id="IPR016055">
    <property type="entry name" value="A-D-PHexomutase_a/b/a-I/II/III"/>
</dbReference>
<dbReference type="CDD" id="cd05801">
    <property type="entry name" value="PGM_like3"/>
    <property type="match status" value="1"/>
</dbReference>
<dbReference type="Pfam" id="PF02880">
    <property type="entry name" value="PGM_PMM_III"/>
    <property type="match status" value="1"/>
</dbReference>
<dbReference type="Proteomes" id="UP000273536">
    <property type="component" value="Unassembled WGS sequence"/>
</dbReference>
<dbReference type="SUPFAM" id="SSF53738">
    <property type="entry name" value="Phosphoglucomutase, first 3 domains"/>
    <property type="match status" value="2"/>
</dbReference>
<dbReference type="SUPFAM" id="SSF55957">
    <property type="entry name" value="Phosphoglucomutase, C-terminal domain"/>
    <property type="match status" value="1"/>
</dbReference>
<name>A0A0P9RWE7_PSESG</name>
<comment type="cofactor">
    <cofactor evidence="1">
        <name>Mg(2+)</name>
        <dbReference type="ChEBI" id="CHEBI:18420"/>
    </cofactor>
</comment>
<dbReference type="Gene3D" id="3.30.310.50">
    <property type="entry name" value="Alpha-D-phosphohexomutase, C-terminal domain"/>
    <property type="match status" value="1"/>
</dbReference>
<dbReference type="InterPro" id="IPR005843">
    <property type="entry name" value="A-D-PHexomutase_C"/>
</dbReference>
<dbReference type="EMBL" id="RBPS01000045">
    <property type="protein sequence ID" value="RMO40478.1"/>
    <property type="molecule type" value="Genomic_DNA"/>
</dbReference>
<evidence type="ECO:0000256" key="3">
    <source>
        <dbReference type="ARBA" id="ARBA00022553"/>
    </source>
</evidence>
<evidence type="ECO:0000259" key="9">
    <source>
        <dbReference type="Pfam" id="PF02878"/>
    </source>
</evidence>
<dbReference type="PANTHER" id="PTHR45745:SF1">
    <property type="entry name" value="PHOSPHOGLUCOMUTASE 2B-RELATED"/>
    <property type="match status" value="1"/>
</dbReference>
<accession>A0A0P9RWE7</accession>
<feature type="domain" description="Alpha-D-phosphohexomutase C-terminal" evidence="8">
    <location>
        <begin position="557"/>
        <end position="598"/>
    </location>
</feature>
<dbReference type="EC" id="5.4.2.2" evidence="7"/>
<evidence type="ECO:0000256" key="6">
    <source>
        <dbReference type="ARBA" id="ARBA00023235"/>
    </source>
</evidence>
<dbReference type="PANTHER" id="PTHR45745">
    <property type="entry name" value="PHOSPHOMANNOMUTASE 45A"/>
    <property type="match status" value="1"/>
</dbReference>
<evidence type="ECO:0000256" key="7">
    <source>
        <dbReference type="NCBIfam" id="TIGR01132"/>
    </source>
</evidence>
<evidence type="ECO:0000256" key="2">
    <source>
        <dbReference type="ARBA" id="ARBA00010231"/>
    </source>
</evidence>
<dbReference type="InterPro" id="IPR016066">
    <property type="entry name" value="A-D-PHexomutase_CS"/>
</dbReference>
<dbReference type="InterPro" id="IPR005852">
    <property type="entry name" value="PGM_a-D-Glc-sp"/>
</dbReference>
<dbReference type="InterPro" id="IPR005844">
    <property type="entry name" value="A-D-PHexomutase_a/b/a-I"/>
</dbReference>
<evidence type="ECO:0000256" key="4">
    <source>
        <dbReference type="ARBA" id="ARBA00022723"/>
    </source>
</evidence>
<evidence type="ECO:0000256" key="1">
    <source>
        <dbReference type="ARBA" id="ARBA00001946"/>
    </source>
</evidence>
<dbReference type="Pfam" id="PF02878">
    <property type="entry name" value="PGM_PMM_I"/>
    <property type="match status" value="1"/>
</dbReference>
<keyword evidence="6" id="KW-0413">Isomerase</keyword>
<reference evidence="12 13" key="1">
    <citation type="submission" date="2018-08" db="EMBL/GenBank/DDBJ databases">
        <title>Recombination of ecologically and evolutionarily significant loci maintains genetic cohesion in the Pseudomonas syringae species complex.</title>
        <authorList>
            <person name="Dillon M."/>
            <person name="Thakur S."/>
            <person name="Almeida R.N.D."/>
            <person name="Weir B.S."/>
            <person name="Guttman D.S."/>
        </authorList>
    </citation>
    <scope>NUCLEOTIDE SEQUENCE [LARGE SCALE GENOMIC DNA]</scope>
    <source>
        <strain evidence="12 13">ICMP 6372</strain>
    </source>
</reference>
<dbReference type="InterPro" id="IPR036900">
    <property type="entry name" value="A-D-PHexomutase_C_sf"/>
</dbReference>
<evidence type="ECO:0000256" key="5">
    <source>
        <dbReference type="ARBA" id="ARBA00022842"/>
    </source>
</evidence>
<dbReference type="GO" id="GO:0006166">
    <property type="term" value="P:purine ribonucleoside salvage"/>
    <property type="evidence" value="ECO:0007669"/>
    <property type="project" value="TreeGrafter"/>
</dbReference>
<dbReference type="GO" id="GO:0005975">
    <property type="term" value="P:carbohydrate metabolic process"/>
    <property type="evidence" value="ECO:0007669"/>
    <property type="project" value="UniProtKB-UniRule"/>
</dbReference>
<evidence type="ECO:0000259" key="8">
    <source>
        <dbReference type="Pfam" id="PF00408"/>
    </source>
</evidence>
<proteinExistence type="inferred from homology"/>
<evidence type="ECO:0000259" key="10">
    <source>
        <dbReference type="Pfam" id="PF02879"/>
    </source>
</evidence>
<comment type="caution">
    <text evidence="12">The sequence shown here is derived from an EMBL/GenBank/DDBJ whole genome shotgun (WGS) entry which is preliminary data.</text>
</comment>
<dbReference type="GO" id="GO:0004614">
    <property type="term" value="F:phosphoglucomutase activity"/>
    <property type="evidence" value="ECO:0007669"/>
    <property type="project" value="UniProtKB-UniRule"/>
</dbReference>
<protein>
    <recommendedName>
        <fullName evidence="7">Phosphoglucomutase</fullName>
        <ecNumber evidence="7">5.4.2.2</ecNumber>
    </recommendedName>
</protein>
<dbReference type="Pfam" id="PF00408">
    <property type="entry name" value="PGM_PMM_IV"/>
    <property type="match status" value="1"/>
</dbReference>
<feature type="domain" description="Alpha-D-phosphohexomutase alpha/beta/alpha" evidence="9">
    <location>
        <begin position="102"/>
        <end position="242"/>
    </location>
</feature>
<dbReference type="GO" id="GO:0008973">
    <property type="term" value="F:phosphopentomutase activity"/>
    <property type="evidence" value="ECO:0007669"/>
    <property type="project" value="TreeGrafter"/>
</dbReference>
<organism evidence="12 13">
    <name type="scientific">Pseudomonas savastanoi pv. glycinea</name>
    <name type="common">Pseudomonas syringae pv. glycinea</name>
    <dbReference type="NCBI Taxonomy" id="318"/>
    <lineage>
        <taxon>Bacteria</taxon>
        <taxon>Pseudomonadati</taxon>
        <taxon>Pseudomonadota</taxon>
        <taxon>Gammaproteobacteria</taxon>
        <taxon>Pseudomonadales</taxon>
        <taxon>Pseudomonadaceae</taxon>
        <taxon>Pseudomonas</taxon>
    </lineage>
</organism>
<gene>
    <name evidence="12" type="ORF">ALQ42_04924</name>
</gene>
<keyword evidence="3" id="KW-0597">Phosphoprotein</keyword>
<keyword evidence="5" id="KW-0460">Magnesium</keyword>
<dbReference type="InterPro" id="IPR005846">
    <property type="entry name" value="A-D-PHexomutase_a/b/a-III"/>
</dbReference>
<dbReference type="Gene3D" id="3.40.120.10">
    <property type="entry name" value="Alpha-D-Glucose-1,6-Bisphosphate, subunit A, domain 3"/>
    <property type="match status" value="3"/>
</dbReference>
<keyword evidence="4" id="KW-0479">Metal-binding</keyword>
<sequence length="610" mass="66084">MVLPSTRSGSCFRRGGGLKRQRLRDRYSSSAVELPVNCRIDYVFTCSKSLFFLRISFLSGGCMSLSPFAGKLAPAQLLVDIPRLVTAYYTGQPDASVPAQRVAFGTSGHRGTSFDLGFNEWHVLAISQAICLYRKANGIDGPLFLGADTHALSTPAAATALEVLAANGVEVMISQGDEYTPTPAVSHVIICYNRGRTSGLADGIVITPSHNPPQSGGFKYNPPNGGPADSDITKWIENKANELLAEKVIGVSRISHEKALRADTTHRHDYVNTYVADLKNVIDLDAIRDSGLRLGVDPLGGAGVNYWSAIGEHYGLNLDVVNRFVDPTFRFMTVDWDGQIRMDPSSSHAMQSLIGLKDRYQVAFACDPDHDRHGIVTPSGGLMTPNSYLAVSIDYLFQNRPEWRADAAVGKTVVSSGMIDRVAARLGRRLYEVPVGFKYFAQGLFEGSLGFGGEESAGASFLRRDGTVWTTDKDGLIPALLAAEMTARTGRDPSETYKTMTDELGEPFSTRVDAKANPQQKTLLSKLSPEKVTSTELAGEPIQKVLSNAPGNDQAFGGVKVMTENGWFAARPSGTEDIYKIYAESFVSEDHLKRLVAEAQVLVDGAISPK</sequence>
<dbReference type="Pfam" id="PF02879">
    <property type="entry name" value="PGM_PMM_II"/>
    <property type="match status" value="1"/>
</dbReference>
<evidence type="ECO:0000313" key="12">
    <source>
        <dbReference type="EMBL" id="RMO40478.1"/>
    </source>
</evidence>
<feature type="domain" description="Alpha-D-phosphohexomutase alpha/beta/alpha" evidence="11">
    <location>
        <begin position="385"/>
        <end position="500"/>
    </location>
</feature>
<evidence type="ECO:0000259" key="11">
    <source>
        <dbReference type="Pfam" id="PF02880"/>
    </source>
</evidence>
<feature type="domain" description="Alpha-D-phosphohexomutase alpha/beta/alpha" evidence="10">
    <location>
        <begin position="273"/>
        <end position="380"/>
    </location>
</feature>
<dbReference type="GO" id="GO:0000287">
    <property type="term" value="F:magnesium ion binding"/>
    <property type="evidence" value="ECO:0007669"/>
    <property type="project" value="InterPro"/>
</dbReference>
<evidence type="ECO:0000313" key="13">
    <source>
        <dbReference type="Proteomes" id="UP000273536"/>
    </source>
</evidence>
<comment type="similarity">
    <text evidence="2">Belongs to the phosphohexose mutase family.</text>
</comment>
<dbReference type="InterPro" id="IPR005845">
    <property type="entry name" value="A-D-PHexomutase_a/b/a-II"/>
</dbReference>
<dbReference type="AlphaFoldDB" id="A0A0P9RWE7"/>
<dbReference type="NCBIfam" id="TIGR01132">
    <property type="entry name" value="pgm"/>
    <property type="match status" value="1"/>
</dbReference>
<dbReference type="PROSITE" id="PS00710">
    <property type="entry name" value="PGM_PMM"/>
    <property type="match status" value="1"/>
</dbReference>